<organism evidence="1 2">
    <name type="scientific">Glonium stellatum</name>
    <dbReference type="NCBI Taxonomy" id="574774"/>
    <lineage>
        <taxon>Eukaryota</taxon>
        <taxon>Fungi</taxon>
        <taxon>Dikarya</taxon>
        <taxon>Ascomycota</taxon>
        <taxon>Pezizomycotina</taxon>
        <taxon>Dothideomycetes</taxon>
        <taxon>Pleosporomycetidae</taxon>
        <taxon>Gloniales</taxon>
        <taxon>Gloniaceae</taxon>
        <taxon>Glonium</taxon>
    </lineage>
</organism>
<dbReference type="Proteomes" id="UP000250140">
    <property type="component" value="Unassembled WGS sequence"/>
</dbReference>
<name>A0A8E2JQ71_9PEZI</name>
<evidence type="ECO:0000313" key="2">
    <source>
        <dbReference type="Proteomes" id="UP000250140"/>
    </source>
</evidence>
<gene>
    <name evidence="1" type="ORF">AOQ84DRAFT_94632</name>
</gene>
<dbReference type="InterPro" id="IPR023213">
    <property type="entry name" value="CAT-like_dom_sf"/>
</dbReference>
<evidence type="ECO:0000313" key="1">
    <source>
        <dbReference type="EMBL" id="OCL05585.1"/>
    </source>
</evidence>
<reference evidence="1 2" key="1">
    <citation type="journal article" date="2016" name="Nat. Commun.">
        <title>Ectomycorrhizal ecology is imprinted in the genome of the dominant symbiotic fungus Cenococcum geophilum.</title>
        <authorList>
            <consortium name="DOE Joint Genome Institute"/>
            <person name="Peter M."/>
            <person name="Kohler A."/>
            <person name="Ohm R.A."/>
            <person name="Kuo A."/>
            <person name="Krutzmann J."/>
            <person name="Morin E."/>
            <person name="Arend M."/>
            <person name="Barry K.W."/>
            <person name="Binder M."/>
            <person name="Choi C."/>
            <person name="Clum A."/>
            <person name="Copeland A."/>
            <person name="Grisel N."/>
            <person name="Haridas S."/>
            <person name="Kipfer T."/>
            <person name="LaButti K."/>
            <person name="Lindquist E."/>
            <person name="Lipzen A."/>
            <person name="Maire R."/>
            <person name="Meier B."/>
            <person name="Mihaltcheva S."/>
            <person name="Molinier V."/>
            <person name="Murat C."/>
            <person name="Poggeler S."/>
            <person name="Quandt C.A."/>
            <person name="Sperisen C."/>
            <person name="Tritt A."/>
            <person name="Tisserant E."/>
            <person name="Crous P.W."/>
            <person name="Henrissat B."/>
            <person name="Nehls U."/>
            <person name="Egli S."/>
            <person name="Spatafora J.W."/>
            <person name="Grigoriev I.V."/>
            <person name="Martin F.M."/>
        </authorList>
    </citation>
    <scope>NUCLEOTIDE SEQUENCE [LARGE SCALE GENOMIC DNA]</scope>
    <source>
        <strain evidence="1 2">CBS 207.34</strain>
    </source>
</reference>
<keyword evidence="2" id="KW-1185">Reference proteome</keyword>
<dbReference type="Gene3D" id="3.30.559.10">
    <property type="entry name" value="Chloramphenicol acetyltransferase-like domain"/>
    <property type="match status" value="1"/>
</dbReference>
<protein>
    <recommendedName>
        <fullName evidence="3">Condensation domain-containing protein</fullName>
    </recommendedName>
</protein>
<evidence type="ECO:0008006" key="3">
    <source>
        <dbReference type="Google" id="ProtNLM"/>
    </source>
</evidence>
<proteinExistence type="predicted"/>
<accession>A0A8E2JQ71</accession>
<dbReference type="OrthoDB" id="3355480at2759"/>
<sequence>MLASVLCSQHSAQRYFVVKLSDDSQEALQRASRSIVFVDDYYKNVDEDDLYRHCLNTARALNPDESLSKLFVLPLEPLSNSSLRLRLLIVVAHEISDGLSMYHWMSHLIQILNTPLLELEKNLNFLLSRENILSRLPPAQEDLYPPVAGSLARQRWFWAIIRILRHVQRPLPPTFVNPLRRTQRLESSILMPPTYSRIFNYSPERKPPLNSFQCTASLSQKASNRLVQLARAANASIGAGCFALVALTMMEIEEARHPNIPPSERRPFIASFPLNPRAFFGYSGPSDSCMLAFSDGIVLPFLSSGLDIEGRFRLTTRQADRQLRAYQKRLRSTELSVELAPRSVARLIANSYLVAIDRGESKLSPERRTGINPQGLYPANMSISGATCGVSSVGSVTQFFHPGMHKLENVGNGVDFAADFRSVQMGVRARDNEFLVGSRTDSEGIRFGVSFDGNAIDEKAVQIWKQRIEAMLDVNETPKL</sequence>
<dbReference type="EMBL" id="KV750251">
    <property type="protein sequence ID" value="OCL05585.1"/>
    <property type="molecule type" value="Genomic_DNA"/>
</dbReference>
<dbReference type="AlphaFoldDB" id="A0A8E2JQ71"/>